<evidence type="ECO:0000259" key="1">
    <source>
        <dbReference type="Pfam" id="PF00561"/>
    </source>
</evidence>
<gene>
    <name evidence="2" type="ORF">RCL2_000622400</name>
</gene>
<dbReference type="InterPro" id="IPR029058">
    <property type="entry name" value="AB_hydrolase_fold"/>
</dbReference>
<dbReference type="Proteomes" id="UP000615446">
    <property type="component" value="Unassembled WGS sequence"/>
</dbReference>
<evidence type="ECO:0000313" key="2">
    <source>
        <dbReference type="EMBL" id="GES78912.1"/>
    </source>
</evidence>
<comment type="caution">
    <text evidence="2">The sequence shown here is derived from an EMBL/GenBank/DDBJ whole genome shotgun (WGS) entry which is preliminary data.</text>
</comment>
<sequence length="308" mass="34942">MSYSSKFLPSYKTIFVESTDNIQLELLYSIGRNKIQHINLPPLLFIHGSYHAAWCWENFLGWFSGRGFDCFAMSLRGHGNSTRVKNKDTSWTLEQYVEDISSVVEFLQTNTSLKPIIVGHAMGGAICQKYLETSFDKITSCVLLCSIPPTGSIGLTFSFSHWFSKTPTTLFTLLLQSSYLQVSTPERVQKSFFSPNFPKDLLAQYHSKLEPTVNTKLNLQTLTTFVDTKKIMNQKDFSKSMIIIGGEKDCIIPVDMVEESGKTYGGIKVNIVRDVAHDAMLEVKWEDVALVILKRIQEKLFEQSAKLY</sequence>
<dbReference type="GO" id="GO:0055088">
    <property type="term" value="P:lipid homeostasis"/>
    <property type="evidence" value="ECO:0007669"/>
    <property type="project" value="TreeGrafter"/>
</dbReference>
<reference evidence="2" key="1">
    <citation type="submission" date="2019-10" db="EMBL/GenBank/DDBJ databases">
        <title>Conservation and host-specific expression of non-tandemly repeated heterogenous ribosome RNA gene in arbuscular mycorrhizal fungi.</title>
        <authorList>
            <person name="Maeda T."/>
            <person name="Kobayashi Y."/>
            <person name="Nakagawa T."/>
            <person name="Ezawa T."/>
            <person name="Yamaguchi K."/>
            <person name="Bino T."/>
            <person name="Nishimoto Y."/>
            <person name="Shigenobu S."/>
            <person name="Kawaguchi M."/>
        </authorList>
    </citation>
    <scope>NUCLEOTIDE SEQUENCE</scope>
    <source>
        <strain evidence="2">HR1</strain>
    </source>
</reference>
<keyword evidence="2" id="KW-0378">Hydrolase</keyword>
<dbReference type="PANTHER" id="PTHR42886">
    <property type="entry name" value="RE40534P-RELATED"/>
    <property type="match status" value="1"/>
</dbReference>
<dbReference type="Gene3D" id="3.40.50.1820">
    <property type="entry name" value="alpha/beta hydrolase"/>
    <property type="match status" value="1"/>
</dbReference>
<protein>
    <submittedName>
        <fullName evidence="2">Alpha/beta hydrolase</fullName>
    </submittedName>
</protein>
<dbReference type="GO" id="GO:0006654">
    <property type="term" value="P:phosphatidic acid biosynthetic process"/>
    <property type="evidence" value="ECO:0007669"/>
    <property type="project" value="TreeGrafter"/>
</dbReference>
<dbReference type="Pfam" id="PF00561">
    <property type="entry name" value="Abhydrolase_1"/>
    <property type="match status" value="1"/>
</dbReference>
<proteinExistence type="predicted"/>
<organism evidence="2 3">
    <name type="scientific">Rhizophagus clarus</name>
    <dbReference type="NCBI Taxonomy" id="94130"/>
    <lineage>
        <taxon>Eukaryota</taxon>
        <taxon>Fungi</taxon>
        <taxon>Fungi incertae sedis</taxon>
        <taxon>Mucoromycota</taxon>
        <taxon>Glomeromycotina</taxon>
        <taxon>Glomeromycetes</taxon>
        <taxon>Glomerales</taxon>
        <taxon>Glomeraceae</taxon>
        <taxon>Rhizophagus</taxon>
    </lineage>
</organism>
<dbReference type="InterPro" id="IPR000073">
    <property type="entry name" value="AB_hydrolase_1"/>
</dbReference>
<dbReference type="PANTHER" id="PTHR42886:SF42">
    <property type="entry name" value="ALPHA_BETA-HYDROLASES SUPERFAMILY PROTEIN"/>
    <property type="match status" value="1"/>
</dbReference>
<dbReference type="OrthoDB" id="8119704at2759"/>
<dbReference type="PRINTS" id="PR00111">
    <property type="entry name" value="ABHYDROLASE"/>
</dbReference>
<accession>A0A8H3KZV0</accession>
<dbReference type="EMBL" id="BLAL01000040">
    <property type="protein sequence ID" value="GES78912.1"/>
    <property type="molecule type" value="Genomic_DNA"/>
</dbReference>
<dbReference type="GO" id="GO:0052689">
    <property type="term" value="F:carboxylic ester hydrolase activity"/>
    <property type="evidence" value="ECO:0007669"/>
    <property type="project" value="TreeGrafter"/>
</dbReference>
<evidence type="ECO:0000313" key="3">
    <source>
        <dbReference type="Proteomes" id="UP000615446"/>
    </source>
</evidence>
<dbReference type="GO" id="GO:0042171">
    <property type="term" value="F:lysophosphatidic acid acyltransferase activity"/>
    <property type="evidence" value="ECO:0007669"/>
    <property type="project" value="TreeGrafter"/>
</dbReference>
<dbReference type="SUPFAM" id="SSF53474">
    <property type="entry name" value="alpha/beta-Hydrolases"/>
    <property type="match status" value="1"/>
</dbReference>
<feature type="domain" description="AB hydrolase-1" evidence="1">
    <location>
        <begin position="41"/>
        <end position="282"/>
    </location>
</feature>
<name>A0A8H3KZV0_9GLOM</name>
<dbReference type="AlphaFoldDB" id="A0A8H3KZV0"/>